<dbReference type="AlphaFoldDB" id="A0A0A9B910"/>
<dbReference type="EMBL" id="GBRH01240190">
    <property type="protein sequence ID" value="JAD57705.1"/>
    <property type="molecule type" value="Transcribed_RNA"/>
</dbReference>
<reference evidence="2" key="1">
    <citation type="submission" date="2014-09" db="EMBL/GenBank/DDBJ databases">
        <authorList>
            <person name="Magalhaes I.L.F."/>
            <person name="Oliveira U."/>
            <person name="Santos F.R."/>
            <person name="Vidigal T.H.D.A."/>
            <person name="Brescovit A.D."/>
            <person name="Santos A.J."/>
        </authorList>
    </citation>
    <scope>NUCLEOTIDE SEQUENCE</scope>
    <source>
        <tissue evidence="2">Shoot tissue taken approximately 20 cm above the soil surface</tissue>
    </source>
</reference>
<evidence type="ECO:0000256" key="1">
    <source>
        <dbReference type="SAM" id="Phobius"/>
    </source>
</evidence>
<accession>A0A0A9B910</accession>
<keyword evidence="1" id="KW-0472">Membrane</keyword>
<reference evidence="2" key="2">
    <citation type="journal article" date="2015" name="Data Brief">
        <title>Shoot transcriptome of the giant reed, Arundo donax.</title>
        <authorList>
            <person name="Barrero R.A."/>
            <person name="Guerrero F.D."/>
            <person name="Moolhuijzen P."/>
            <person name="Goolsby J.A."/>
            <person name="Tidwell J."/>
            <person name="Bellgard S.E."/>
            <person name="Bellgard M.I."/>
        </authorList>
    </citation>
    <scope>NUCLEOTIDE SEQUENCE</scope>
    <source>
        <tissue evidence="2">Shoot tissue taken approximately 20 cm above the soil surface</tissue>
    </source>
</reference>
<feature type="transmembrane region" description="Helical" evidence="1">
    <location>
        <begin position="17"/>
        <end position="37"/>
    </location>
</feature>
<organism evidence="2">
    <name type="scientific">Arundo donax</name>
    <name type="common">Giant reed</name>
    <name type="synonym">Donax arundinaceus</name>
    <dbReference type="NCBI Taxonomy" id="35708"/>
    <lineage>
        <taxon>Eukaryota</taxon>
        <taxon>Viridiplantae</taxon>
        <taxon>Streptophyta</taxon>
        <taxon>Embryophyta</taxon>
        <taxon>Tracheophyta</taxon>
        <taxon>Spermatophyta</taxon>
        <taxon>Magnoliopsida</taxon>
        <taxon>Liliopsida</taxon>
        <taxon>Poales</taxon>
        <taxon>Poaceae</taxon>
        <taxon>PACMAD clade</taxon>
        <taxon>Arundinoideae</taxon>
        <taxon>Arundineae</taxon>
        <taxon>Arundo</taxon>
    </lineage>
</organism>
<protein>
    <submittedName>
        <fullName evidence="2">Uncharacterized protein</fullName>
    </submittedName>
</protein>
<sequence length="61" mass="6882">MASTMASLHRGKQKGAIFFYTIAIVQRLKFIIANVLISCMPSCCNFRAFYAIVDYFLLVQG</sequence>
<evidence type="ECO:0000313" key="2">
    <source>
        <dbReference type="EMBL" id="JAD57705.1"/>
    </source>
</evidence>
<name>A0A0A9B910_ARUDO</name>
<keyword evidence="1" id="KW-0812">Transmembrane</keyword>
<keyword evidence="1" id="KW-1133">Transmembrane helix</keyword>
<proteinExistence type="predicted"/>